<name>A0A9D4LBD7_DREPO</name>
<sequence>LNAAETKIAQREKEFYELQSRSRQAEAECNLHERKLNDLQTKLQSALTECSRGEKEFRDFKEQTMGCFPSKRCAELERDVDEEKERFIKDKESFIGQVLQAMDSKDEELAQMKKKLEEQERKLDAFYKGSAQIMRESGSQENTNDEFSNTRLAERFDVSLKRKWLDICDALQLIINEIQKLTTLSVIMERVSKHTAHTVNDTEKNLVLLAHYANEDQNEVRHAIQILRQRLGQKKSTREYVVKDIVAKVKEDETVTSILTRNNVPDATVATIERFMYDLADICWLMCIGNPPLKLNFDVKGVDFSKIDNRFVEYAIIENEFSDGKPGAVYLVAWPSLELEDNTGFLKKGEAIVCR</sequence>
<accession>A0A9D4LBD7</accession>
<proteinExistence type="predicted"/>
<evidence type="ECO:0000313" key="4">
    <source>
        <dbReference type="Proteomes" id="UP000828390"/>
    </source>
</evidence>
<keyword evidence="4" id="KW-1185">Reference proteome</keyword>
<reference evidence="3" key="2">
    <citation type="submission" date="2020-11" db="EMBL/GenBank/DDBJ databases">
        <authorList>
            <person name="McCartney M.A."/>
            <person name="Auch B."/>
            <person name="Kono T."/>
            <person name="Mallez S."/>
            <person name="Becker A."/>
            <person name="Gohl D.M."/>
            <person name="Silverstein K.A.T."/>
            <person name="Koren S."/>
            <person name="Bechman K.B."/>
            <person name="Herman A."/>
            <person name="Abrahante J.E."/>
            <person name="Garbe J."/>
        </authorList>
    </citation>
    <scope>NUCLEOTIDE SEQUENCE</scope>
    <source>
        <strain evidence="3">Duluth1</strain>
        <tissue evidence="3">Whole animal</tissue>
    </source>
</reference>
<feature type="coiled-coil region" evidence="1">
    <location>
        <begin position="99"/>
        <end position="129"/>
    </location>
</feature>
<dbReference type="EMBL" id="JAIWYP010000003">
    <property type="protein sequence ID" value="KAH3855368.1"/>
    <property type="molecule type" value="Genomic_DNA"/>
</dbReference>
<reference evidence="3" key="1">
    <citation type="journal article" date="2019" name="bioRxiv">
        <title>The Genome of the Zebra Mussel, Dreissena polymorpha: A Resource for Invasive Species Research.</title>
        <authorList>
            <person name="McCartney M.A."/>
            <person name="Auch B."/>
            <person name="Kono T."/>
            <person name="Mallez S."/>
            <person name="Zhang Y."/>
            <person name="Obille A."/>
            <person name="Becker A."/>
            <person name="Abrahante J.E."/>
            <person name="Garbe J."/>
            <person name="Badalamenti J.P."/>
            <person name="Herman A."/>
            <person name="Mangelson H."/>
            <person name="Liachko I."/>
            <person name="Sullivan S."/>
            <person name="Sone E.D."/>
            <person name="Koren S."/>
            <person name="Silverstein K.A.T."/>
            <person name="Beckman K.B."/>
            <person name="Gohl D.M."/>
        </authorList>
    </citation>
    <scope>NUCLEOTIDE SEQUENCE</scope>
    <source>
        <strain evidence="3">Duluth1</strain>
        <tissue evidence="3">Whole animal</tissue>
    </source>
</reference>
<comment type="caution">
    <text evidence="3">The sequence shown here is derived from an EMBL/GenBank/DDBJ whole genome shotgun (WGS) entry which is preliminary data.</text>
</comment>
<evidence type="ECO:0000259" key="2">
    <source>
        <dbReference type="Pfam" id="PF16026"/>
    </source>
</evidence>
<keyword evidence="1" id="KW-0175">Coiled coil</keyword>
<evidence type="ECO:0000313" key="3">
    <source>
        <dbReference type="EMBL" id="KAH3855368.1"/>
    </source>
</evidence>
<dbReference type="AlphaFoldDB" id="A0A9D4LBD7"/>
<gene>
    <name evidence="3" type="ORF">DPMN_097935</name>
</gene>
<dbReference type="InterPro" id="IPR031981">
    <property type="entry name" value="MIEAP_C"/>
</dbReference>
<feature type="coiled-coil region" evidence="1">
    <location>
        <begin position="1"/>
        <end position="56"/>
    </location>
</feature>
<feature type="domain" description="Mitochondria-eating protein C-terminal" evidence="2">
    <location>
        <begin position="149"/>
        <end position="337"/>
    </location>
</feature>
<dbReference type="Pfam" id="PF16026">
    <property type="entry name" value="MIEAP"/>
    <property type="match status" value="1"/>
</dbReference>
<feature type="non-terminal residue" evidence="3">
    <location>
        <position position="1"/>
    </location>
</feature>
<organism evidence="3 4">
    <name type="scientific">Dreissena polymorpha</name>
    <name type="common">Zebra mussel</name>
    <name type="synonym">Mytilus polymorpha</name>
    <dbReference type="NCBI Taxonomy" id="45954"/>
    <lineage>
        <taxon>Eukaryota</taxon>
        <taxon>Metazoa</taxon>
        <taxon>Spiralia</taxon>
        <taxon>Lophotrochozoa</taxon>
        <taxon>Mollusca</taxon>
        <taxon>Bivalvia</taxon>
        <taxon>Autobranchia</taxon>
        <taxon>Heteroconchia</taxon>
        <taxon>Euheterodonta</taxon>
        <taxon>Imparidentia</taxon>
        <taxon>Neoheterodontei</taxon>
        <taxon>Myida</taxon>
        <taxon>Dreissenoidea</taxon>
        <taxon>Dreissenidae</taxon>
        <taxon>Dreissena</taxon>
    </lineage>
</organism>
<protein>
    <recommendedName>
        <fullName evidence="2">Mitochondria-eating protein C-terminal domain-containing protein</fullName>
    </recommendedName>
</protein>
<evidence type="ECO:0000256" key="1">
    <source>
        <dbReference type="SAM" id="Coils"/>
    </source>
</evidence>
<dbReference type="Proteomes" id="UP000828390">
    <property type="component" value="Unassembled WGS sequence"/>
</dbReference>